<keyword evidence="3" id="KW-1185">Reference proteome</keyword>
<protein>
    <recommendedName>
        <fullName evidence="1">F-box/LRR-repeat protein 15/At3g58940/PEG3-like LRR domain-containing protein</fullName>
    </recommendedName>
</protein>
<dbReference type="AlphaFoldDB" id="R0IGY1"/>
<evidence type="ECO:0000259" key="1">
    <source>
        <dbReference type="Pfam" id="PF24758"/>
    </source>
</evidence>
<feature type="domain" description="F-box/LRR-repeat protein 15/At3g58940/PEG3-like LRR" evidence="1">
    <location>
        <begin position="4"/>
        <end position="106"/>
    </location>
</feature>
<sequence>DLHIDKWVKLAMSRNVENLSLDHWKVHESPIPDCFFNNSSVKQLTFKLCFIDLTPKYSVFWTSLRNFSLGCCRVSDESIAKILSGCPVLESLTLYLCYKLMVLDLSKSSRLKTLEVYRNSKVPGPTQILAPHIHCLRLRNYLLPCTLVDVSSLTEANMEIGFNYVQRTVNADVLQVMVLKMLEKLKNAEMLTFGGNFLQILSIAELCGVPFPMLKVKYLVLETVIFQYVIPGIERLLQNSPCLKKLIVRARGRNTLPSLSKYLTTRGLDPDQCWRSKDGVFWNKNRWDLESKHVTSLVELVVKNTKTLEKMDILLDERYLKFKFTDLVLPTLAHHNNISINIGLFTKPWEAYEWCVFRLQSC</sequence>
<feature type="non-terminal residue" evidence="2">
    <location>
        <position position="1"/>
    </location>
</feature>
<accession>R0IGY1</accession>
<dbReference type="SUPFAM" id="SSF52058">
    <property type="entry name" value="L domain-like"/>
    <property type="match status" value="1"/>
</dbReference>
<evidence type="ECO:0000313" key="3">
    <source>
        <dbReference type="Proteomes" id="UP000029121"/>
    </source>
</evidence>
<dbReference type="PANTHER" id="PTHR32153">
    <property type="entry name" value="OJ000223_09.16 PROTEIN"/>
    <property type="match status" value="1"/>
</dbReference>
<organism evidence="2 3">
    <name type="scientific">Capsella rubella</name>
    <dbReference type="NCBI Taxonomy" id="81985"/>
    <lineage>
        <taxon>Eukaryota</taxon>
        <taxon>Viridiplantae</taxon>
        <taxon>Streptophyta</taxon>
        <taxon>Embryophyta</taxon>
        <taxon>Tracheophyta</taxon>
        <taxon>Spermatophyta</taxon>
        <taxon>Magnoliopsida</taxon>
        <taxon>eudicotyledons</taxon>
        <taxon>Gunneridae</taxon>
        <taxon>Pentapetalae</taxon>
        <taxon>rosids</taxon>
        <taxon>malvids</taxon>
        <taxon>Brassicales</taxon>
        <taxon>Brassicaceae</taxon>
        <taxon>Camelineae</taxon>
        <taxon>Capsella</taxon>
    </lineage>
</organism>
<evidence type="ECO:0000313" key="2">
    <source>
        <dbReference type="EMBL" id="EOA37625.1"/>
    </source>
</evidence>
<dbReference type="EMBL" id="KB870805">
    <property type="protein sequence ID" value="EOA37625.1"/>
    <property type="molecule type" value="Genomic_DNA"/>
</dbReference>
<proteinExistence type="predicted"/>
<dbReference type="Proteomes" id="UP000029121">
    <property type="component" value="Unassembled WGS sequence"/>
</dbReference>
<dbReference type="Gene3D" id="3.80.10.10">
    <property type="entry name" value="Ribonuclease Inhibitor"/>
    <property type="match status" value="1"/>
</dbReference>
<dbReference type="InterPro" id="IPR055411">
    <property type="entry name" value="LRR_FXL15/At3g58940/PEG3-like"/>
</dbReference>
<dbReference type="InterPro" id="IPR032675">
    <property type="entry name" value="LRR_dom_sf"/>
</dbReference>
<gene>
    <name evidence="2" type="ORF">CARUB_v10012058mg</name>
</gene>
<name>R0IGY1_9BRAS</name>
<reference evidence="3" key="1">
    <citation type="journal article" date="2013" name="Nat. Genet.">
        <title>The Capsella rubella genome and the genomic consequences of rapid mating system evolution.</title>
        <authorList>
            <person name="Slotte T."/>
            <person name="Hazzouri K.M."/>
            <person name="Agren J.A."/>
            <person name="Koenig D."/>
            <person name="Maumus F."/>
            <person name="Guo Y.L."/>
            <person name="Steige K."/>
            <person name="Platts A.E."/>
            <person name="Escobar J.S."/>
            <person name="Newman L.K."/>
            <person name="Wang W."/>
            <person name="Mandakova T."/>
            <person name="Vello E."/>
            <person name="Smith L.M."/>
            <person name="Henz S.R."/>
            <person name="Steffen J."/>
            <person name="Takuno S."/>
            <person name="Brandvain Y."/>
            <person name="Coop G."/>
            <person name="Andolfatto P."/>
            <person name="Hu T.T."/>
            <person name="Blanchette M."/>
            <person name="Clark R.M."/>
            <person name="Quesneville H."/>
            <person name="Nordborg M."/>
            <person name="Gaut B.S."/>
            <person name="Lysak M.A."/>
            <person name="Jenkins J."/>
            <person name="Grimwood J."/>
            <person name="Chapman J."/>
            <person name="Prochnik S."/>
            <person name="Shu S."/>
            <person name="Rokhsar D."/>
            <person name="Schmutz J."/>
            <person name="Weigel D."/>
            <person name="Wright S.I."/>
        </authorList>
    </citation>
    <scope>NUCLEOTIDE SEQUENCE [LARGE SCALE GENOMIC DNA]</scope>
    <source>
        <strain evidence="3">cv. Monte Gargano</strain>
    </source>
</reference>
<dbReference type="InterPro" id="IPR044997">
    <property type="entry name" value="F-box_plant"/>
</dbReference>
<dbReference type="Pfam" id="PF24758">
    <property type="entry name" value="LRR_At5g56370"/>
    <property type="match status" value="1"/>
</dbReference>
<dbReference type="eggNOG" id="ENOG502SS6G">
    <property type="taxonomic scope" value="Eukaryota"/>
</dbReference>